<dbReference type="GO" id="GO:0070979">
    <property type="term" value="P:protein K11-linked ubiquitination"/>
    <property type="evidence" value="ECO:0007669"/>
    <property type="project" value="TreeGrafter"/>
</dbReference>
<evidence type="ECO:0000256" key="5">
    <source>
        <dbReference type="ARBA" id="ARBA00023306"/>
    </source>
</evidence>
<dbReference type="PROSITE" id="PS51284">
    <property type="entry name" value="DOC"/>
    <property type="match status" value="1"/>
</dbReference>
<dbReference type="SUPFAM" id="SSF49785">
    <property type="entry name" value="Galactose-binding domain-like"/>
    <property type="match status" value="1"/>
</dbReference>
<keyword evidence="3" id="KW-0498">Mitosis</keyword>
<dbReference type="PANTHER" id="PTHR12936">
    <property type="entry name" value="ANAPHASE-PROMOTING COMPLEX 10"/>
    <property type="match status" value="1"/>
</dbReference>
<comment type="similarity">
    <text evidence="1">Belongs to the APC10 family.</text>
</comment>
<evidence type="ECO:0000256" key="4">
    <source>
        <dbReference type="ARBA" id="ARBA00022786"/>
    </source>
</evidence>
<dbReference type="RefSeq" id="XP_012336172.1">
    <property type="nucleotide sequence ID" value="XM_012480749.1"/>
</dbReference>
<keyword evidence="2" id="KW-0132">Cell division</keyword>
<dbReference type="GO" id="GO:0051301">
    <property type="term" value="P:cell division"/>
    <property type="evidence" value="ECO:0007669"/>
    <property type="project" value="UniProtKB-KW"/>
</dbReference>
<dbReference type="OrthoDB" id="24948at2759"/>
<feature type="compositionally biased region" description="Polar residues" evidence="6">
    <location>
        <begin position="81"/>
        <end position="93"/>
    </location>
</feature>
<feature type="compositionally biased region" description="Acidic residues" evidence="6">
    <location>
        <begin position="40"/>
        <end position="49"/>
    </location>
</feature>
<dbReference type="InterPro" id="IPR016901">
    <property type="entry name" value="APC10/Doc1"/>
</dbReference>
<dbReference type="Gene3D" id="2.60.120.260">
    <property type="entry name" value="Galactose-binding domain-like"/>
    <property type="match status" value="1"/>
</dbReference>
<evidence type="ECO:0000256" key="3">
    <source>
        <dbReference type="ARBA" id="ARBA00022776"/>
    </source>
</evidence>
<feature type="region of interest" description="Disordered" evidence="6">
    <location>
        <begin position="34"/>
        <end position="107"/>
    </location>
</feature>
<gene>
    <name evidence="8" type="ORF">AK88_03127</name>
</gene>
<evidence type="ECO:0000313" key="9">
    <source>
        <dbReference type="Proteomes" id="UP000054561"/>
    </source>
</evidence>
<keyword evidence="5" id="KW-0131">Cell cycle</keyword>
<keyword evidence="4" id="KW-0833">Ubl conjugation pathway</keyword>
<accession>A0A0D9QJH5</accession>
<dbReference type="GO" id="GO:0031145">
    <property type="term" value="P:anaphase-promoting complex-dependent catabolic process"/>
    <property type="evidence" value="ECO:0007669"/>
    <property type="project" value="InterPro"/>
</dbReference>
<protein>
    <recommendedName>
        <fullName evidence="7">DOC domain-containing protein</fullName>
    </recommendedName>
</protein>
<name>A0A0D9QJH5_PLAFR</name>
<evidence type="ECO:0000259" key="7">
    <source>
        <dbReference type="PROSITE" id="PS51284"/>
    </source>
</evidence>
<feature type="domain" description="DOC" evidence="7">
    <location>
        <begin position="143"/>
        <end position="338"/>
    </location>
</feature>
<proteinExistence type="inferred from homology"/>
<dbReference type="GO" id="GO:0005680">
    <property type="term" value="C:anaphase-promoting complex"/>
    <property type="evidence" value="ECO:0007669"/>
    <property type="project" value="InterPro"/>
</dbReference>
<dbReference type="VEuPathDB" id="PlasmoDB:AK88_03127"/>
<evidence type="ECO:0000256" key="1">
    <source>
        <dbReference type="ARBA" id="ARBA00006762"/>
    </source>
</evidence>
<keyword evidence="9" id="KW-1185">Reference proteome</keyword>
<evidence type="ECO:0000256" key="2">
    <source>
        <dbReference type="ARBA" id="ARBA00022618"/>
    </source>
</evidence>
<dbReference type="InterPro" id="IPR008979">
    <property type="entry name" value="Galactose-bd-like_sf"/>
</dbReference>
<dbReference type="AlphaFoldDB" id="A0A0D9QJH5"/>
<dbReference type="Pfam" id="PF03256">
    <property type="entry name" value="ANAPC10"/>
    <property type="match status" value="1"/>
</dbReference>
<dbReference type="InterPro" id="IPR004939">
    <property type="entry name" value="APC_su10/DOC_dom"/>
</dbReference>
<feature type="compositionally biased region" description="Basic and acidic residues" evidence="6">
    <location>
        <begin position="52"/>
        <end position="77"/>
    </location>
</feature>
<dbReference type="SMART" id="SM01337">
    <property type="entry name" value="APC10"/>
    <property type="match status" value="1"/>
</dbReference>
<dbReference type="EMBL" id="KQ001678">
    <property type="protein sequence ID" value="KJP87210.1"/>
    <property type="molecule type" value="Genomic_DNA"/>
</dbReference>
<organism evidence="8 9">
    <name type="scientific">Plasmodium fragile</name>
    <dbReference type="NCBI Taxonomy" id="5857"/>
    <lineage>
        <taxon>Eukaryota</taxon>
        <taxon>Sar</taxon>
        <taxon>Alveolata</taxon>
        <taxon>Apicomplexa</taxon>
        <taxon>Aconoidasida</taxon>
        <taxon>Haemosporida</taxon>
        <taxon>Plasmodiidae</taxon>
        <taxon>Plasmodium</taxon>
        <taxon>Plasmodium (Plasmodium)</taxon>
    </lineage>
</organism>
<dbReference type="GeneID" id="24268441"/>
<evidence type="ECO:0000256" key="6">
    <source>
        <dbReference type="SAM" id="MobiDB-lite"/>
    </source>
</evidence>
<reference evidence="8 9" key="1">
    <citation type="submission" date="2014-03" db="EMBL/GenBank/DDBJ databases">
        <title>The Genome Sequence of Plasmodium fragile nilgiri.</title>
        <authorList>
            <consortium name="The Broad Institute Genomics Platform"/>
            <consortium name="The Broad Institute Genome Sequencing Center for Infectious Disease"/>
            <person name="Neafsey D."/>
            <person name="Duraisingh M."/>
            <person name="Young S.K."/>
            <person name="Zeng Q."/>
            <person name="Gargeya S."/>
            <person name="Abouelleil A."/>
            <person name="Alvarado L."/>
            <person name="Chapman S.B."/>
            <person name="Gainer-Dewar J."/>
            <person name="Goldberg J."/>
            <person name="Griggs A."/>
            <person name="Gujja S."/>
            <person name="Hansen M."/>
            <person name="Howarth C."/>
            <person name="Imamovic A."/>
            <person name="Larimer J."/>
            <person name="Pearson M."/>
            <person name="Poon T.W."/>
            <person name="Priest M."/>
            <person name="Roberts A."/>
            <person name="Saif S."/>
            <person name="Shea T."/>
            <person name="Sykes S."/>
            <person name="Wortman J."/>
            <person name="Nusbaum C."/>
            <person name="Birren B."/>
        </authorList>
    </citation>
    <scope>NUCLEOTIDE SEQUENCE [LARGE SCALE GENOMIC DNA]</scope>
    <source>
        <strain evidence="9">nilgiri</strain>
    </source>
</reference>
<evidence type="ECO:0000313" key="8">
    <source>
        <dbReference type="EMBL" id="KJP87210.1"/>
    </source>
</evidence>
<sequence length="338" mass="38720">MAFFGTNKIDRKGNLTFSHELEKYILSAHLEGEQSYESGVGEDEGDESYELGAKEKWDPSTGSKKGDTDERKGKVNDEEGYTQSDSSATSPNSIEKEHKTENMTNVKCESKAESVEGDFLWSVINALNEGKTSRALCLRGRQDKHGDAERVIQKMPQIHLSKKYIDVGCLATWKLSSSKSKSDTKKLKDNNVNTYWQSSGLGPHTITIQFFKLTKISKIYLLLNYLLDESYTPYEISIKVGNDENRLDVLCTTFCDVNKHPVDHPFWFIIDVANFQLHSYLYNYNMKNASKRMNSIYCRCIQICVMSSQHYGRDTRIRQVKIFGPTYPFYKHDKSLIL</sequence>
<dbReference type="OMA" id="GPTYPFY"/>
<dbReference type="Proteomes" id="UP000054561">
    <property type="component" value="Unassembled WGS sequence"/>
</dbReference>
<dbReference type="PANTHER" id="PTHR12936:SF0">
    <property type="entry name" value="ANAPHASE-PROMOTING COMPLEX SUBUNIT 10"/>
    <property type="match status" value="1"/>
</dbReference>
<dbReference type="FunFam" id="2.60.120.260:FF:000132">
    <property type="entry name" value="Anaphase promoting complex subunit 10"/>
    <property type="match status" value="1"/>
</dbReference>